<dbReference type="EMBL" id="OV121138">
    <property type="protein sequence ID" value="CAH0560419.1"/>
    <property type="molecule type" value="Genomic_DNA"/>
</dbReference>
<organism evidence="2 3">
    <name type="scientific">Brassicogethes aeneus</name>
    <name type="common">Rape pollen beetle</name>
    <name type="synonym">Meligethes aeneus</name>
    <dbReference type="NCBI Taxonomy" id="1431903"/>
    <lineage>
        <taxon>Eukaryota</taxon>
        <taxon>Metazoa</taxon>
        <taxon>Ecdysozoa</taxon>
        <taxon>Arthropoda</taxon>
        <taxon>Hexapoda</taxon>
        <taxon>Insecta</taxon>
        <taxon>Pterygota</taxon>
        <taxon>Neoptera</taxon>
        <taxon>Endopterygota</taxon>
        <taxon>Coleoptera</taxon>
        <taxon>Polyphaga</taxon>
        <taxon>Cucujiformia</taxon>
        <taxon>Nitidulidae</taxon>
        <taxon>Meligethinae</taxon>
        <taxon>Brassicogethes</taxon>
    </lineage>
</organism>
<sequence length="165" mass="18993">MFNEYEIEDNSQVVNVGGPKQTTESNENYNPMEIEKGHADEIREDMQDPRLDHIYQVQNSKPGTSGPTKKGEVKGLKKRYTKSARLTDSIKNNKKFLEISQKGIVSTDTYRETKLQLLKKHYETKANYYQQKIEALKSKENCNERIINILTNISNAVNKIVPVTK</sequence>
<evidence type="ECO:0000313" key="3">
    <source>
        <dbReference type="Proteomes" id="UP001154078"/>
    </source>
</evidence>
<feature type="region of interest" description="Disordered" evidence="1">
    <location>
        <begin position="56"/>
        <end position="78"/>
    </location>
</feature>
<dbReference type="Proteomes" id="UP001154078">
    <property type="component" value="Chromosome 7"/>
</dbReference>
<accession>A0A9P0BCY5</accession>
<reference evidence="2" key="1">
    <citation type="submission" date="2021-12" db="EMBL/GenBank/DDBJ databases">
        <authorList>
            <person name="King R."/>
        </authorList>
    </citation>
    <scope>NUCLEOTIDE SEQUENCE</scope>
</reference>
<feature type="compositionally biased region" description="Polar residues" evidence="1">
    <location>
        <begin position="10"/>
        <end position="29"/>
    </location>
</feature>
<keyword evidence="3" id="KW-1185">Reference proteome</keyword>
<feature type="region of interest" description="Disordered" evidence="1">
    <location>
        <begin position="1"/>
        <end position="32"/>
    </location>
</feature>
<evidence type="ECO:0000313" key="2">
    <source>
        <dbReference type="EMBL" id="CAH0560419.1"/>
    </source>
</evidence>
<protein>
    <submittedName>
        <fullName evidence="2">Uncharacterized protein</fullName>
    </submittedName>
</protein>
<dbReference type="AlphaFoldDB" id="A0A9P0BCY5"/>
<feature type="compositionally biased region" description="Polar residues" evidence="1">
    <location>
        <begin position="56"/>
        <end position="67"/>
    </location>
</feature>
<proteinExistence type="predicted"/>
<dbReference type="OrthoDB" id="6799720at2759"/>
<name>A0A9P0BCY5_BRAAE</name>
<evidence type="ECO:0000256" key="1">
    <source>
        <dbReference type="SAM" id="MobiDB-lite"/>
    </source>
</evidence>
<gene>
    <name evidence="2" type="ORF">MELIAE_LOCUS10172</name>
</gene>